<protein>
    <recommendedName>
        <fullName evidence="2">Non-specific lipid-transfer protein</fullName>
    </recommendedName>
</protein>
<evidence type="ECO:0000256" key="1">
    <source>
        <dbReference type="ARBA" id="ARBA00009748"/>
    </source>
</evidence>
<dbReference type="InterPro" id="IPR000528">
    <property type="entry name" value="Plant_nsLTP"/>
</dbReference>
<feature type="chain" id="PRO_5027610673" description="Non-specific lipid-transfer protein" evidence="3">
    <location>
        <begin position="25"/>
        <end position="115"/>
    </location>
</feature>
<comment type="similarity">
    <text evidence="1 2">Belongs to the plant LTP family.</text>
</comment>
<accession>A0A6P6A3C1</accession>
<dbReference type="PANTHER" id="PTHR33076">
    <property type="entry name" value="NON-SPECIFIC LIPID-TRANSFER PROTEIN 2-RELATED"/>
    <property type="match status" value="1"/>
</dbReference>
<proteinExistence type="inferred from homology"/>
<dbReference type="PRINTS" id="PR00382">
    <property type="entry name" value="LIPIDTRNSFER"/>
</dbReference>
<evidence type="ECO:0000256" key="2">
    <source>
        <dbReference type="RuleBase" id="RU000628"/>
    </source>
</evidence>
<keyword evidence="3" id="KW-0732">Signal</keyword>
<dbReference type="GO" id="GO:0006869">
    <property type="term" value="P:lipid transport"/>
    <property type="evidence" value="ECO:0007669"/>
    <property type="project" value="InterPro"/>
</dbReference>
<dbReference type="SMART" id="SM00499">
    <property type="entry name" value="AAI"/>
    <property type="match status" value="1"/>
</dbReference>
<dbReference type="Proteomes" id="UP000515121">
    <property type="component" value="Unplaced"/>
</dbReference>
<evidence type="ECO:0000259" key="4">
    <source>
        <dbReference type="SMART" id="SM00499"/>
    </source>
</evidence>
<keyword evidence="2" id="KW-0446">Lipid-binding</keyword>
<organism evidence="5 6">
    <name type="scientific">Durio zibethinus</name>
    <name type="common">Durian</name>
    <dbReference type="NCBI Taxonomy" id="66656"/>
    <lineage>
        <taxon>Eukaryota</taxon>
        <taxon>Viridiplantae</taxon>
        <taxon>Streptophyta</taxon>
        <taxon>Embryophyta</taxon>
        <taxon>Tracheophyta</taxon>
        <taxon>Spermatophyta</taxon>
        <taxon>Magnoliopsida</taxon>
        <taxon>eudicotyledons</taxon>
        <taxon>Gunneridae</taxon>
        <taxon>Pentapetalae</taxon>
        <taxon>rosids</taxon>
        <taxon>malvids</taxon>
        <taxon>Malvales</taxon>
        <taxon>Malvaceae</taxon>
        <taxon>Helicteroideae</taxon>
        <taxon>Durio</taxon>
    </lineage>
</organism>
<dbReference type="RefSeq" id="XP_022759483.1">
    <property type="nucleotide sequence ID" value="XM_022903748.1"/>
</dbReference>
<evidence type="ECO:0000256" key="3">
    <source>
        <dbReference type="SAM" id="SignalP"/>
    </source>
</evidence>
<name>A0A6P6A3C1_DURZI</name>
<evidence type="ECO:0000313" key="6">
    <source>
        <dbReference type="RefSeq" id="XP_022759483.1"/>
    </source>
</evidence>
<dbReference type="SUPFAM" id="SSF47699">
    <property type="entry name" value="Bifunctional inhibitor/lipid-transfer protein/seed storage 2S albumin"/>
    <property type="match status" value="1"/>
</dbReference>
<keyword evidence="2" id="KW-0813">Transport</keyword>
<evidence type="ECO:0000313" key="5">
    <source>
        <dbReference type="Proteomes" id="UP000515121"/>
    </source>
</evidence>
<keyword evidence="5" id="KW-1185">Reference proteome</keyword>
<dbReference type="Pfam" id="PF00234">
    <property type="entry name" value="Tryp_alpha_amyl"/>
    <property type="match status" value="1"/>
</dbReference>
<feature type="domain" description="Bifunctional inhibitor/plant lipid transfer protein/seed storage helical" evidence="4">
    <location>
        <begin position="28"/>
        <end position="113"/>
    </location>
</feature>
<gene>
    <name evidence="6" type="primary">LOC111305885</name>
</gene>
<dbReference type="GeneID" id="111305885"/>
<dbReference type="InterPro" id="IPR036312">
    <property type="entry name" value="Bifun_inhib/LTP/seed_sf"/>
</dbReference>
<dbReference type="InterPro" id="IPR016140">
    <property type="entry name" value="Bifunc_inhib/LTP/seed_store"/>
</dbReference>
<dbReference type="Gene3D" id="1.10.110.10">
    <property type="entry name" value="Plant lipid-transfer and hydrophobic proteins"/>
    <property type="match status" value="1"/>
</dbReference>
<dbReference type="CDD" id="cd01960">
    <property type="entry name" value="nsLTP1"/>
    <property type="match status" value="1"/>
</dbReference>
<dbReference type="KEGG" id="dzi:111305885"/>
<dbReference type="AlphaFoldDB" id="A0A6P6A3C1"/>
<feature type="signal peptide" evidence="3">
    <location>
        <begin position="1"/>
        <end position="24"/>
    </location>
</feature>
<dbReference type="OrthoDB" id="649864at2759"/>
<sequence>MKGVVISVLVVLAMVQFMVKPGQATVTCPQVNDALRDCIPYLTSGAGNPTVACCGGVDRLQKMASTTADKQAACNCAKDAAARIPAIKEDAAASLPAKCNVQVNFPISKNTNCRE</sequence>
<comment type="function">
    <text evidence="2">Plant non-specific lipid-transfer proteins transfer phospholipids as well as galactolipids across membranes. May play a role in wax or cutin deposition in the cell walls of expanding epidermal cells and certain secretory tissues.</text>
</comment>
<reference evidence="6" key="1">
    <citation type="submission" date="2025-08" db="UniProtKB">
        <authorList>
            <consortium name="RefSeq"/>
        </authorList>
    </citation>
    <scope>IDENTIFICATION</scope>
    <source>
        <tissue evidence="6">Fruit stalk</tissue>
    </source>
</reference>
<dbReference type="GO" id="GO:0008289">
    <property type="term" value="F:lipid binding"/>
    <property type="evidence" value="ECO:0007669"/>
    <property type="project" value="UniProtKB-KW"/>
</dbReference>